<name>A0A0A9E5A6_ARUDO</name>
<proteinExistence type="predicted"/>
<accession>A0A0A9E5A6</accession>
<reference evidence="1" key="1">
    <citation type="submission" date="2014-09" db="EMBL/GenBank/DDBJ databases">
        <authorList>
            <person name="Magalhaes I.L.F."/>
            <person name="Oliveira U."/>
            <person name="Santos F.R."/>
            <person name="Vidigal T.H.D.A."/>
            <person name="Brescovit A.D."/>
            <person name="Santos A.J."/>
        </authorList>
    </citation>
    <scope>NUCLEOTIDE SEQUENCE</scope>
    <source>
        <tissue evidence="1">Shoot tissue taken approximately 20 cm above the soil surface</tissue>
    </source>
</reference>
<dbReference type="AlphaFoldDB" id="A0A0A9E5A6"/>
<protein>
    <submittedName>
        <fullName evidence="1">Uncharacterized protein</fullName>
    </submittedName>
</protein>
<reference evidence="1" key="2">
    <citation type="journal article" date="2015" name="Data Brief">
        <title>Shoot transcriptome of the giant reed, Arundo donax.</title>
        <authorList>
            <person name="Barrero R.A."/>
            <person name="Guerrero F.D."/>
            <person name="Moolhuijzen P."/>
            <person name="Goolsby J.A."/>
            <person name="Tidwell J."/>
            <person name="Bellgard S.E."/>
            <person name="Bellgard M.I."/>
        </authorList>
    </citation>
    <scope>NUCLEOTIDE SEQUENCE</scope>
    <source>
        <tissue evidence="1">Shoot tissue taken approximately 20 cm above the soil surface</tissue>
    </source>
</reference>
<sequence length="169" mass="18251">MPSQMLQILDLPSQNDFIPSMPSSCKIFPLYAIVDLSTHNKGVKSPLCPCLLPLAFSSSRSCCIQPLTHKGPNLQSIFQHTSAQLIDQVDGYPGSVHCVTHAGGAAVRGVDVAGEGIAAGGRAQGVAKRAWQSGRVRPSRARDMSHPTPWWQQTRHHSALTDHCNTIPH</sequence>
<dbReference type="EMBL" id="GBRH01206763">
    <property type="protein sequence ID" value="JAD91132.1"/>
    <property type="molecule type" value="Transcribed_RNA"/>
</dbReference>
<evidence type="ECO:0000313" key="1">
    <source>
        <dbReference type="EMBL" id="JAD91132.1"/>
    </source>
</evidence>
<dbReference type="EMBL" id="GBRH01223418">
    <property type="protein sequence ID" value="JAD74477.1"/>
    <property type="molecule type" value="Transcribed_RNA"/>
</dbReference>
<organism evidence="1">
    <name type="scientific">Arundo donax</name>
    <name type="common">Giant reed</name>
    <name type="synonym">Donax arundinaceus</name>
    <dbReference type="NCBI Taxonomy" id="35708"/>
    <lineage>
        <taxon>Eukaryota</taxon>
        <taxon>Viridiplantae</taxon>
        <taxon>Streptophyta</taxon>
        <taxon>Embryophyta</taxon>
        <taxon>Tracheophyta</taxon>
        <taxon>Spermatophyta</taxon>
        <taxon>Magnoliopsida</taxon>
        <taxon>Liliopsida</taxon>
        <taxon>Poales</taxon>
        <taxon>Poaceae</taxon>
        <taxon>PACMAD clade</taxon>
        <taxon>Arundinoideae</taxon>
        <taxon>Arundineae</taxon>
        <taxon>Arundo</taxon>
    </lineage>
</organism>